<keyword evidence="3 6" id="KW-0812">Transmembrane</keyword>
<feature type="transmembrane region" description="Helical" evidence="6">
    <location>
        <begin position="114"/>
        <end position="139"/>
    </location>
</feature>
<keyword evidence="5 6" id="KW-0472">Membrane</keyword>
<evidence type="ECO:0000313" key="8">
    <source>
        <dbReference type="EMBL" id="TCU58247.1"/>
    </source>
</evidence>
<keyword evidence="9" id="KW-1185">Reference proteome</keyword>
<feature type="domain" description="ABC3 transporter permease C-terminal" evidence="7">
    <location>
        <begin position="61"/>
        <end position="165"/>
    </location>
</feature>
<evidence type="ECO:0000256" key="3">
    <source>
        <dbReference type="ARBA" id="ARBA00022692"/>
    </source>
</evidence>
<reference evidence="8 9" key="1">
    <citation type="submission" date="2019-03" db="EMBL/GenBank/DDBJ databases">
        <title>Genomic Encyclopedia of Type Strains, Phase IV (KMG-IV): sequencing the most valuable type-strain genomes for metagenomic binning, comparative biology and taxonomic classification.</title>
        <authorList>
            <person name="Goeker M."/>
        </authorList>
    </citation>
    <scope>NUCLEOTIDE SEQUENCE [LARGE SCALE GENOMIC DNA]</scope>
    <source>
        <strain evidence="8 9">DSM 29481</strain>
    </source>
</reference>
<protein>
    <submittedName>
        <fullName evidence="8">FtsX-like permease family protein</fullName>
    </submittedName>
</protein>
<dbReference type="Pfam" id="PF02687">
    <property type="entry name" value="FtsX"/>
    <property type="match status" value="2"/>
</dbReference>
<feature type="transmembrane region" description="Helical" evidence="6">
    <location>
        <begin position="202"/>
        <end position="220"/>
    </location>
</feature>
<proteinExistence type="inferred from homology"/>
<evidence type="ECO:0000256" key="2">
    <source>
        <dbReference type="ARBA" id="ARBA00022475"/>
    </source>
</evidence>
<evidence type="ECO:0000259" key="7">
    <source>
        <dbReference type="Pfam" id="PF02687"/>
    </source>
</evidence>
<keyword evidence="4 6" id="KW-1133">Transmembrane helix</keyword>
<comment type="similarity">
    <text evidence="6">Belongs to the ABC-4 integral membrane protein family.</text>
</comment>
<dbReference type="GO" id="GO:0005886">
    <property type="term" value="C:plasma membrane"/>
    <property type="evidence" value="ECO:0007669"/>
    <property type="project" value="UniProtKB-SubCell"/>
</dbReference>
<evidence type="ECO:0000313" key="9">
    <source>
        <dbReference type="Proteomes" id="UP000295773"/>
    </source>
</evidence>
<organism evidence="8 9">
    <name type="scientific">Longicatena caecimuris</name>
    <dbReference type="NCBI Taxonomy" id="1796635"/>
    <lineage>
        <taxon>Bacteria</taxon>
        <taxon>Bacillati</taxon>
        <taxon>Bacillota</taxon>
        <taxon>Erysipelotrichia</taxon>
        <taxon>Erysipelotrichales</taxon>
        <taxon>Erysipelotrichaceae</taxon>
        <taxon>Longicatena</taxon>
    </lineage>
</organism>
<evidence type="ECO:0000256" key="5">
    <source>
        <dbReference type="ARBA" id="ARBA00023136"/>
    </source>
</evidence>
<dbReference type="InterPro" id="IPR052536">
    <property type="entry name" value="ABC-4_Integral_Memb_Prot"/>
</dbReference>
<dbReference type="EMBL" id="SMBP01000015">
    <property type="protein sequence ID" value="TCU58247.1"/>
    <property type="molecule type" value="Genomic_DNA"/>
</dbReference>
<evidence type="ECO:0000256" key="1">
    <source>
        <dbReference type="ARBA" id="ARBA00004651"/>
    </source>
</evidence>
<gene>
    <name evidence="8" type="ORF">EDD61_11546</name>
</gene>
<dbReference type="InterPro" id="IPR027022">
    <property type="entry name" value="ABC_permease_BceB-typ"/>
</dbReference>
<name>A0A4R3TBE2_9FIRM</name>
<feature type="domain" description="ABC3 transporter permease C-terminal" evidence="7">
    <location>
        <begin position="534"/>
        <end position="642"/>
    </location>
</feature>
<feature type="transmembrane region" description="Helical" evidence="6">
    <location>
        <begin position="53"/>
        <end position="77"/>
    </location>
</feature>
<keyword evidence="6" id="KW-0813">Transport</keyword>
<dbReference type="PANTHER" id="PTHR46795">
    <property type="entry name" value="ABC TRANSPORTER PERMEASE-RELATED-RELATED"/>
    <property type="match status" value="1"/>
</dbReference>
<feature type="transmembrane region" description="Helical" evidence="6">
    <location>
        <begin position="20"/>
        <end position="41"/>
    </location>
</feature>
<dbReference type="InterPro" id="IPR003838">
    <property type="entry name" value="ABC3_permease_C"/>
</dbReference>
<feature type="transmembrane region" description="Helical" evidence="6">
    <location>
        <begin position="521"/>
        <end position="548"/>
    </location>
</feature>
<feature type="transmembrane region" description="Helical" evidence="6">
    <location>
        <begin position="618"/>
        <end position="638"/>
    </location>
</feature>
<dbReference type="GO" id="GO:0055085">
    <property type="term" value="P:transmembrane transport"/>
    <property type="evidence" value="ECO:0007669"/>
    <property type="project" value="UniProtKB-UniRule"/>
</dbReference>
<evidence type="ECO:0000256" key="4">
    <source>
        <dbReference type="ARBA" id="ARBA00022989"/>
    </source>
</evidence>
<keyword evidence="2 6" id="KW-1003">Cell membrane</keyword>
<dbReference type="Proteomes" id="UP000295773">
    <property type="component" value="Unassembled WGS sequence"/>
</dbReference>
<feature type="transmembrane region" description="Helical" evidence="6">
    <location>
        <begin position="145"/>
        <end position="167"/>
    </location>
</feature>
<feature type="transmembrane region" description="Helical" evidence="6">
    <location>
        <begin position="240"/>
        <end position="262"/>
    </location>
</feature>
<comment type="subcellular location">
    <subcellularLocation>
        <location evidence="1 6">Cell membrane</location>
        <topology evidence="1 6">Multi-pass membrane protein</topology>
    </subcellularLocation>
</comment>
<comment type="caution">
    <text evidence="8">The sequence shown here is derived from an EMBL/GenBank/DDBJ whole genome shotgun (WGS) entry which is preliminary data.</text>
</comment>
<dbReference type="AlphaFoldDB" id="A0A4R3TBE2"/>
<dbReference type="PANTHER" id="PTHR46795:SF3">
    <property type="entry name" value="ABC TRANSPORTER PERMEASE"/>
    <property type="match status" value="1"/>
</dbReference>
<accession>A0A4R3TBE2</accession>
<sequence>MLYVKLTLRNLQRSMKEYAIFMLTMVISMMLMYSFMAVAFSEQVLQLSKHMDAFAQVILVVSMGLVIVIGWLISYIANFMLRKRSREFGMYLLMGMTRKQVCRMFLLEQFCMGLFAYGIGCILGLFTFQILLAIIQHIFGIAYQFAFRFSIPAAGVTFLAFLILYAYELVKEYRILHHVNIHTLLYQDQQNETVKKGRLHTLMYMLGAILCAAVGLKLFYDGMRNGIRDVEETKKLLPAVLLIIASIYACFLGLSGFLQHFLDQHKQLKYQHNRMFLLGRLQGRLRSNRIVLATLSLLTLVTICFLCFGMKFKETTDLTIHSAAPFDLQVITQHQQYIKKAAGFLAEKKLTYEDHTYQTYTHLRDDVKVKQTFAKALDHTAYDSTYYRTTTFMRYADVQRLLQLKGKKVPALEKDEYMLVVSKKQQELMESYCRKHPFTINGKLMKLRYVCTEEILQTMYFVVVPDVYVQGVKGDTFYYVAQSAKELPSAWEDQLYERCSNSQLQEYSSVRLHSSYVETSMFSYVTIVFCLFYAAFIFICAAGTILATQQLSDLEAQKYEYALLHKMGASRKTLYRLLHYQNLLYFLLPLLLPAFFMIPILNSLDIMFTTTDATTPMYMYLGITLALFFTIYLAYYALTYISCRRNLDI</sequence>
<feature type="transmembrane region" description="Helical" evidence="6">
    <location>
        <begin position="290"/>
        <end position="312"/>
    </location>
</feature>
<evidence type="ECO:0000256" key="6">
    <source>
        <dbReference type="PIRNR" id="PIRNR018968"/>
    </source>
</evidence>
<dbReference type="PIRSF" id="PIRSF018968">
    <property type="entry name" value="ABC_permease_BceB"/>
    <property type="match status" value="1"/>
</dbReference>
<dbReference type="RefSeq" id="WP_132225133.1">
    <property type="nucleotide sequence ID" value="NZ_JANKBG010000014.1"/>
</dbReference>
<feature type="transmembrane region" description="Helical" evidence="6">
    <location>
        <begin position="577"/>
        <end position="598"/>
    </location>
</feature>